<sequence length="841" mass="92109">MTTGVVSSSARSLLAPILALPLLDPAARLATNLIPDPCTPAPRSLLAQPGQPGHPSFLRRARPVTQGAHFSYVTPLPLEFPYDIAVTTDAASSGLSEEDRSRLRMVQMEEQLKAWDISKQEASSAQEGGARAQSLQLFIPQGRTHSPPFAPFRLLGVSPSALPQLDIGDTRDFILSHSAQPSTRESVTSGPNVPVPPTSETSAYNRWALSEVLSGRGIAAHFRSGAAEEEEVEAVGVAHLKKQAAAAARSQASKNGDSSGSTNAKAQAELDESLARLDALAQRKRKAAEANGDVDLLPWAQAYAGHQFGEWAGQLGDGRAVSLFEVALPTPISSTPAFPSHPQQPNRTDIQLKGAGRTPYSRFADGLATLQSSLREFLCAEYMGGGLGIESCRGLAVGVFTKPLAESNGDAEKSTDEGVRVRRERWHPAAVMTRLAPSWVRIGSFELHASRGEWESIRVLGEYATQHLFEWDLQAPSTEDGAQGKTQPWALRLAREVAVRNAQTIARWQVAGFMHGVMNTDNIALLGHTIDYGPYAFMDIFDEDCICNHSDSFGRYSYKMQPSMGLFAIQHLVLALSPLIGFEKTHGRAPDPAELSRMDAASLKELSDLGEAEGKDDVRDLYMRTLKREWTQRWLGRLGLGDTSAASGGVERSQDDDEQVQRDLIDPLLVVLERLDFSIHLRHLAEFPVLLAERGLKATSAAEDDEEKIADAAKAFVSSWLDETHVRSFERDAKRKAAARWLETYAKALIKQGRNFEEVRRSMLQTNPRFVLRNWVTTEVADRVEKENDTAFLERVLQMCLQPFKDWGAPQEGKSAEILAEENRLCAVGTPLEGHLPSCSS</sequence>
<protein>
    <recommendedName>
        <fullName evidence="9">Selenoprotein O</fullName>
    </recommendedName>
</protein>
<dbReference type="GO" id="GO:0005524">
    <property type="term" value="F:ATP binding"/>
    <property type="evidence" value="ECO:0007669"/>
    <property type="project" value="UniProtKB-KW"/>
</dbReference>
<reference evidence="13" key="1">
    <citation type="submission" date="2016-04" db="EMBL/GenBank/DDBJ databases">
        <authorList>
            <person name="Nguyen H.D."/>
            <person name="Samba Siva P."/>
            <person name="Cullis J."/>
            <person name="Levesque C.A."/>
            <person name="Hambleton S."/>
        </authorList>
    </citation>
    <scope>NUCLEOTIDE SEQUENCE</scope>
    <source>
        <strain evidence="13">DAOMC 236416</strain>
    </source>
</reference>
<keyword evidence="8" id="KW-0460">Magnesium</keyword>
<evidence type="ECO:0000256" key="6">
    <source>
        <dbReference type="ARBA" id="ARBA00022741"/>
    </source>
</evidence>
<feature type="region of interest" description="Disordered" evidence="11">
    <location>
        <begin position="179"/>
        <end position="200"/>
    </location>
</feature>
<feature type="compositionally biased region" description="Polar residues" evidence="11">
    <location>
        <begin position="179"/>
        <end position="191"/>
    </location>
</feature>
<dbReference type="InterPro" id="IPR003846">
    <property type="entry name" value="SelO"/>
</dbReference>
<keyword evidence="12" id="KW-0732">Signal</keyword>
<keyword evidence="4" id="KW-0548">Nucleotidyltransferase</keyword>
<feature type="chain" id="PRO_5035869008" description="Selenoprotein O" evidence="12">
    <location>
        <begin position="20"/>
        <end position="841"/>
    </location>
</feature>
<name>A0A8T8SQ30_9BASI</name>
<keyword evidence="3" id="KW-0808">Transferase</keyword>
<proteinExistence type="inferred from homology"/>
<feature type="signal peptide" evidence="12">
    <location>
        <begin position="1"/>
        <end position="19"/>
    </location>
</feature>
<evidence type="ECO:0000256" key="1">
    <source>
        <dbReference type="ARBA" id="ARBA00001946"/>
    </source>
</evidence>
<dbReference type="EMBL" id="LWDF02000512">
    <property type="protein sequence ID" value="KAE8245377.1"/>
    <property type="molecule type" value="Genomic_DNA"/>
</dbReference>
<evidence type="ECO:0000256" key="4">
    <source>
        <dbReference type="ARBA" id="ARBA00022695"/>
    </source>
</evidence>
<evidence type="ECO:0000256" key="10">
    <source>
        <dbReference type="SAM" id="Coils"/>
    </source>
</evidence>
<comment type="caution">
    <text evidence="13">The sequence shown here is derived from an EMBL/GenBank/DDBJ whole genome shotgun (WGS) entry which is preliminary data.</text>
</comment>
<evidence type="ECO:0000256" key="2">
    <source>
        <dbReference type="ARBA" id="ARBA00009747"/>
    </source>
</evidence>
<accession>A0A8T8SQ30</accession>
<evidence type="ECO:0000256" key="5">
    <source>
        <dbReference type="ARBA" id="ARBA00022723"/>
    </source>
</evidence>
<evidence type="ECO:0000313" key="14">
    <source>
        <dbReference type="Proteomes" id="UP000077521"/>
    </source>
</evidence>
<evidence type="ECO:0000256" key="9">
    <source>
        <dbReference type="ARBA" id="ARBA00031547"/>
    </source>
</evidence>
<keyword evidence="5" id="KW-0479">Metal-binding</keyword>
<evidence type="ECO:0000313" key="13">
    <source>
        <dbReference type="EMBL" id="KAE8245377.1"/>
    </source>
</evidence>
<keyword evidence="7" id="KW-0067">ATP-binding</keyword>
<evidence type="ECO:0000256" key="7">
    <source>
        <dbReference type="ARBA" id="ARBA00022840"/>
    </source>
</evidence>
<keyword evidence="10" id="KW-0175">Coiled coil</keyword>
<dbReference type="GO" id="GO:0070733">
    <property type="term" value="F:AMPylase activity"/>
    <property type="evidence" value="ECO:0007669"/>
    <property type="project" value="TreeGrafter"/>
</dbReference>
<gene>
    <name evidence="13" type="ORF">A4X13_0g5954</name>
</gene>
<dbReference type="GO" id="GO:0005739">
    <property type="term" value="C:mitochondrion"/>
    <property type="evidence" value="ECO:0007669"/>
    <property type="project" value="TreeGrafter"/>
</dbReference>
<evidence type="ECO:0000256" key="8">
    <source>
        <dbReference type="ARBA" id="ARBA00022842"/>
    </source>
</evidence>
<feature type="coiled-coil region" evidence="10">
    <location>
        <begin position="263"/>
        <end position="290"/>
    </location>
</feature>
<dbReference type="PANTHER" id="PTHR32057">
    <property type="entry name" value="PROTEIN ADENYLYLTRANSFERASE SELO, MITOCHONDRIAL"/>
    <property type="match status" value="1"/>
</dbReference>
<evidence type="ECO:0000256" key="11">
    <source>
        <dbReference type="SAM" id="MobiDB-lite"/>
    </source>
</evidence>
<dbReference type="Pfam" id="PF02696">
    <property type="entry name" value="SelO"/>
    <property type="match status" value="1"/>
</dbReference>
<keyword evidence="14" id="KW-1185">Reference proteome</keyword>
<dbReference type="Proteomes" id="UP000077521">
    <property type="component" value="Unassembled WGS sequence"/>
</dbReference>
<evidence type="ECO:0000256" key="12">
    <source>
        <dbReference type="SAM" id="SignalP"/>
    </source>
</evidence>
<keyword evidence="6" id="KW-0547">Nucleotide-binding</keyword>
<comment type="similarity">
    <text evidence="2">Belongs to the SELO family.</text>
</comment>
<dbReference type="GO" id="GO:0046872">
    <property type="term" value="F:metal ion binding"/>
    <property type="evidence" value="ECO:0007669"/>
    <property type="project" value="UniProtKB-KW"/>
</dbReference>
<reference evidence="13" key="2">
    <citation type="journal article" date="2019" name="IMA Fungus">
        <title>Genome sequencing and comparison of five Tilletia species to identify candidate genes for the detection of regulated species infecting wheat.</title>
        <authorList>
            <person name="Nguyen H.D.T."/>
            <person name="Sultana T."/>
            <person name="Kesanakurti P."/>
            <person name="Hambleton S."/>
        </authorList>
    </citation>
    <scope>NUCLEOTIDE SEQUENCE</scope>
    <source>
        <strain evidence="13">DAOMC 236416</strain>
    </source>
</reference>
<organism evidence="13 14">
    <name type="scientific">Tilletia indica</name>
    <dbReference type="NCBI Taxonomy" id="43049"/>
    <lineage>
        <taxon>Eukaryota</taxon>
        <taxon>Fungi</taxon>
        <taxon>Dikarya</taxon>
        <taxon>Basidiomycota</taxon>
        <taxon>Ustilaginomycotina</taxon>
        <taxon>Exobasidiomycetes</taxon>
        <taxon>Tilletiales</taxon>
        <taxon>Tilletiaceae</taxon>
        <taxon>Tilletia</taxon>
    </lineage>
</organism>
<dbReference type="PANTHER" id="PTHR32057:SF14">
    <property type="entry name" value="PROTEIN ADENYLYLTRANSFERASE SELO, MITOCHONDRIAL"/>
    <property type="match status" value="1"/>
</dbReference>
<evidence type="ECO:0000256" key="3">
    <source>
        <dbReference type="ARBA" id="ARBA00022679"/>
    </source>
</evidence>
<dbReference type="AlphaFoldDB" id="A0A8T8SQ30"/>
<comment type="cofactor">
    <cofactor evidence="1">
        <name>Mg(2+)</name>
        <dbReference type="ChEBI" id="CHEBI:18420"/>
    </cofactor>
</comment>